<dbReference type="RefSeq" id="WP_160332054.1">
    <property type="nucleotide sequence ID" value="NZ_JAOBSU010000051.1"/>
</dbReference>
<dbReference type="Proteomes" id="UP000461595">
    <property type="component" value="Unassembled WGS sequence"/>
</dbReference>
<accession>A0A7X3G6U8</accession>
<organism evidence="2 3">
    <name type="scientific">Streptococcus danieliae</name>
    <dbReference type="NCBI Taxonomy" id="747656"/>
    <lineage>
        <taxon>Bacteria</taxon>
        <taxon>Bacillati</taxon>
        <taxon>Bacillota</taxon>
        <taxon>Bacilli</taxon>
        <taxon>Lactobacillales</taxon>
        <taxon>Streptococcaceae</taxon>
        <taxon>Streptococcus</taxon>
    </lineage>
</organism>
<name>A0A7X3G6U8_9STRE</name>
<gene>
    <name evidence="2" type="ORF">E5983_00845</name>
</gene>
<comment type="caution">
    <text evidence="2">The sequence shown here is derived from an EMBL/GenBank/DDBJ whole genome shotgun (WGS) entry which is preliminary data.</text>
</comment>
<dbReference type="EMBL" id="WSRS01000003">
    <property type="protein sequence ID" value="MVX58222.1"/>
    <property type="molecule type" value="Genomic_DNA"/>
</dbReference>
<keyword evidence="1" id="KW-0472">Membrane</keyword>
<dbReference type="InterPro" id="IPR012861">
    <property type="entry name" value="DUF1634"/>
</dbReference>
<evidence type="ECO:0000313" key="3">
    <source>
        <dbReference type="Proteomes" id="UP000461595"/>
    </source>
</evidence>
<keyword evidence="1" id="KW-1133">Transmembrane helix</keyword>
<evidence type="ECO:0000256" key="1">
    <source>
        <dbReference type="SAM" id="Phobius"/>
    </source>
</evidence>
<dbReference type="AlphaFoldDB" id="A0A7X3G6U8"/>
<reference evidence="2 3" key="1">
    <citation type="submission" date="2019-12" db="EMBL/GenBank/DDBJ databases">
        <title>Microbes associate with the intestines of laboratory mice.</title>
        <authorList>
            <person name="Navarre W."/>
            <person name="Wong E."/>
        </authorList>
    </citation>
    <scope>NUCLEOTIDE SEQUENCE [LARGE SCALE GENOMIC DNA]</scope>
    <source>
        <strain evidence="2 3">NM51_B2-22</strain>
    </source>
</reference>
<feature type="transmembrane region" description="Helical" evidence="1">
    <location>
        <begin position="71"/>
        <end position="89"/>
    </location>
</feature>
<dbReference type="Pfam" id="PF07843">
    <property type="entry name" value="DUF1634"/>
    <property type="match status" value="1"/>
</dbReference>
<proteinExistence type="predicted"/>
<feature type="transmembrane region" description="Helical" evidence="1">
    <location>
        <begin position="12"/>
        <end position="32"/>
    </location>
</feature>
<feature type="transmembrane region" description="Helical" evidence="1">
    <location>
        <begin position="44"/>
        <end position="64"/>
    </location>
</feature>
<keyword evidence="1" id="KW-0812">Transmembrane</keyword>
<dbReference type="OrthoDB" id="1682804at2"/>
<sequence length="90" mass="9945">MQSIKTSIQALLRIGLVLTVILLALGSFLHVLGLEQVSQLTLLLGAWTLLLTPILRVLISLIFFYQEKDRLYLAITLLVLAIIGLSIVFA</sequence>
<protein>
    <submittedName>
        <fullName evidence="2">DUF1634 domain-containing protein</fullName>
    </submittedName>
</protein>
<evidence type="ECO:0000313" key="2">
    <source>
        <dbReference type="EMBL" id="MVX58222.1"/>
    </source>
</evidence>